<dbReference type="InterPro" id="IPR036691">
    <property type="entry name" value="Endo/exonu/phosph_ase_sf"/>
</dbReference>
<dbReference type="GO" id="GO:0004523">
    <property type="term" value="F:RNA-DNA hybrid ribonuclease activity"/>
    <property type="evidence" value="ECO:0007669"/>
    <property type="project" value="InterPro"/>
</dbReference>
<dbReference type="SUPFAM" id="SSF56219">
    <property type="entry name" value="DNase I-like"/>
    <property type="match status" value="1"/>
</dbReference>
<dbReference type="AlphaFoldDB" id="A0AAW2NGR8"/>
<dbReference type="CDD" id="cd06222">
    <property type="entry name" value="RNase_H_like"/>
    <property type="match status" value="1"/>
</dbReference>
<comment type="caution">
    <text evidence="3">The sequence shown here is derived from an EMBL/GenBank/DDBJ whole genome shotgun (WGS) entry which is preliminary data.</text>
</comment>
<feature type="domain" description="Reverse transcriptase zinc-binding" evidence="2">
    <location>
        <begin position="530"/>
        <end position="623"/>
    </location>
</feature>
<dbReference type="InterPro" id="IPR044730">
    <property type="entry name" value="RNase_H-like_dom_plant"/>
</dbReference>
<organism evidence="3">
    <name type="scientific">Sesamum angustifolium</name>
    <dbReference type="NCBI Taxonomy" id="2727405"/>
    <lineage>
        <taxon>Eukaryota</taxon>
        <taxon>Viridiplantae</taxon>
        <taxon>Streptophyta</taxon>
        <taxon>Embryophyta</taxon>
        <taxon>Tracheophyta</taxon>
        <taxon>Spermatophyta</taxon>
        <taxon>Magnoliopsida</taxon>
        <taxon>eudicotyledons</taxon>
        <taxon>Gunneridae</taxon>
        <taxon>Pentapetalae</taxon>
        <taxon>asterids</taxon>
        <taxon>lamiids</taxon>
        <taxon>Lamiales</taxon>
        <taxon>Pedaliaceae</taxon>
        <taxon>Sesamum</taxon>
    </lineage>
</organism>
<dbReference type="GO" id="GO:0003676">
    <property type="term" value="F:nucleic acid binding"/>
    <property type="evidence" value="ECO:0007669"/>
    <property type="project" value="InterPro"/>
</dbReference>
<proteinExistence type="predicted"/>
<dbReference type="PANTHER" id="PTHR33710:SF62">
    <property type="entry name" value="DUF4283 DOMAIN PROTEIN"/>
    <property type="match status" value="1"/>
</dbReference>
<evidence type="ECO:0000259" key="1">
    <source>
        <dbReference type="Pfam" id="PF13456"/>
    </source>
</evidence>
<reference evidence="3" key="1">
    <citation type="submission" date="2020-06" db="EMBL/GenBank/DDBJ databases">
        <authorList>
            <person name="Li T."/>
            <person name="Hu X."/>
            <person name="Zhang T."/>
            <person name="Song X."/>
            <person name="Zhang H."/>
            <person name="Dai N."/>
            <person name="Sheng W."/>
            <person name="Hou X."/>
            <person name="Wei L."/>
        </authorList>
    </citation>
    <scope>NUCLEOTIDE SEQUENCE</scope>
    <source>
        <strain evidence="3">G01</strain>
        <tissue evidence="3">Leaf</tissue>
    </source>
</reference>
<sequence length="856" mass="97218">MIAGDFNEILCDAEKLGGRQRPIWQTRCFCEALESADLLDFGYEGDLYTWCNQHPAPDTIYERLGRACADPVWRTKFPNTIVRHIPVSSSHAAILLNTENTVRPLRAPHRPFRFEAAWATSEECENIVREGWSAAHSPQPSLLAKQRGCAARLEEWSRRTGARSFTKLIHQREEMITKLRHRTITVHSKLEEAKLRAEMEGLLAQEEVFWKQRVKVHWLLEGDRNTAFFHNQAKGTTAIAARVSEQMVHVLQPYIAEEVSKAFSQMTPLKSTGPDDSIISPCQAAFVPGRLITDNVLLAFEVDHYLKTKKWGKEGHMALKLDISKAYDKVEWKFLAKILSRLEAFSALLQREERNGRLRGVAVCRQAPEFPTFFLPTTHSSSAKPLWMPLRVFWRIRYIYEWRTRTIFTLASPQWLANPGAQFFSPFTTGFGSGLAGGMSVTYPRQRQKSIFHLAKHPCSPISDSGGEGGFAGELVQAVQLRSGTIRGFPGPSISAFYCQEEADTILAIPPSKLDGDDFIVWHHTACGRFSVRSAYHVSASLANQSQLSTSQPCSSLWKDLWRANVPWKIWVFTWKLAQNILPLGVNLQLRMQDLKVVCPLCQHEEEDTTHVFLQCPFARQVWGVSHLRWAIIFEFSSDAYGWLEHLAKNFSKAEFENVITICWAIWWNRNRSSWNERLCRRVIRTPVGFTPVTSPVTWSPPGEGVIKLNYNGAMFSSSYEIGIGIIARDSDGACVWWKSFRKRWIPEPEMVEVVAAREVVFLARRLGWRKIVVEGDCTNLYRKLISHQPDCSAIGVVIRDIKCLAVVFYLCSFLLVRQAANKIAHHLARSSTSSDLEGSCFPPMLAGLLNSDYAN</sequence>
<evidence type="ECO:0000313" key="3">
    <source>
        <dbReference type="EMBL" id="KAL0342874.1"/>
    </source>
</evidence>
<dbReference type="InterPro" id="IPR002156">
    <property type="entry name" value="RNaseH_domain"/>
</dbReference>
<dbReference type="InterPro" id="IPR026960">
    <property type="entry name" value="RVT-Znf"/>
</dbReference>
<reference evidence="3" key="2">
    <citation type="journal article" date="2024" name="Plant">
        <title>Genomic evolution and insights into agronomic trait innovations of Sesamum species.</title>
        <authorList>
            <person name="Miao H."/>
            <person name="Wang L."/>
            <person name="Qu L."/>
            <person name="Liu H."/>
            <person name="Sun Y."/>
            <person name="Le M."/>
            <person name="Wang Q."/>
            <person name="Wei S."/>
            <person name="Zheng Y."/>
            <person name="Lin W."/>
            <person name="Duan Y."/>
            <person name="Cao H."/>
            <person name="Xiong S."/>
            <person name="Wang X."/>
            <person name="Wei L."/>
            <person name="Li C."/>
            <person name="Ma Q."/>
            <person name="Ju M."/>
            <person name="Zhao R."/>
            <person name="Li G."/>
            <person name="Mu C."/>
            <person name="Tian Q."/>
            <person name="Mei H."/>
            <person name="Zhang T."/>
            <person name="Gao T."/>
            <person name="Zhang H."/>
        </authorList>
    </citation>
    <scope>NUCLEOTIDE SEQUENCE</scope>
    <source>
        <strain evidence="3">G01</strain>
    </source>
</reference>
<evidence type="ECO:0008006" key="4">
    <source>
        <dbReference type="Google" id="ProtNLM"/>
    </source>
</evidence>
<dbReference type="EMBL" id="JACGWK010000007">
    <property type="protein sequence ID" value="KAL0342874.1"/>
    <property type="molecule type" value="Genomic_DNA"/>
</dbReference>
<dbReference type="InterPro" id="IPR036397">
    <property type="entry name" value="RNaseH_sf"/>
</dbReference>
<accession>A0AAW2NGR8</accession>
<evidence type="ECO:0000259" key="2">
    <source>
        <dbReference type="Pfam" id="PF13966"/>
    </source>
</evidence>
<gene>
    <name evidence="3" type="ORF">Sangu_1174800</name>
</gene>
<feature type="domain" description="RNase H type-1" evidence="1">
    <location>
        <begin position="710"/>
        <end position="831"/>
    </location>
</feature>
<dbReference type="Gene3D" id="3.30.420.10">
    <property type="entry name" value="Ribonuclease H-like superfamily/Ribonuclease H"/>
    <property type="match status" value="1"/>
</dbReference>
<protein>
    <recommendedName>
        <fullName evidence="4">Reverse transcriptase zinc-binding domain-containing protein</fullName>
    </recommendedName>
</protein>
<dbReference type="Pfam" id="PF13456">
    <property type="entry name" value="RVT_3"/>
    <property type="match status" value="1"/>
</dbReference>
<dbReference type="Pfam" id="PF13966">
    <property type="entry name" value="zf-RVT"/>
    <property type="match status" value="1"/>
</dbReference>
<name>A0AAW2NGR8_9LAMI</name>
<dbReference type="PANTHER" id="PTHR33710">
    <property type="entry name" value="BNAC02G09200D PROTEIN"/>
    <property type="match status" value="1"/>
</dbReference>